<comment type="caution">
    <text evidence="2">The sequence shown here is derived from an EMBL/GenBank/DDBJ whole genome shotgun (WGS) entry which is preliminary data.</text>
</comment>
<dbReference type="AlphaFoldDB" id="A0AAW1QMC7"/>
<sequence length="1145" mass="122658">MARTAASRVKSVDLGHAFGTSQRGLALSNGVCIGYRPQDGLMGRTRTAAAELASHGELPPSDSADAATMRQASLALETEPPSSQLNRRVSRQLSSTLGLPSAQELAKAHPHLSNLGRPRKSPSGSRASSQKKVQPSHQTNAMAPILSGVPMPSDSASPSSHPATPSASSHAASPEGPQILSPHSSPPAPGAAEAGAMRSKREVPEGRRGVRFQATAAGFDGPSSDHPAGPTEAAAAPASSAQLADLREDRQPKPPSSLNQGSSAVDQPSPFARAPASVNRDQQQQQQQHPDGTLHRQQRRQLSGSIDILSLHSPFIENSRPRPPTLPTHVEQQPQQQSGRPAPSLLSHEAGLQTHQQLPQPLPQQQLAQQLQQQAESIAAPEAGLQPPQQQQQLVPLQLPQHSQQQLDPIGTLREGRISGDSPHPANAQPPSIADPPLDSHPVTDPLSQQGLALPRHHPSAAPHEPLPSGAAAQAGREAGLRDLGIAATQTQSPIGTSGLASEPASDTTLHDSLPSNTAEETPQPASNIASESGVLDESVGGGASPGRRRPQRIPTPQVLQQLPSDRELSHVTPLATLAEQSEDGDPSITDGESLAAGTPPEGSTHSAGSRGHSQHGPTVTQISPFQGQSPPAEYESVGVSSSRSEPDPHEPKPIPSPHIVQLPTPFAAAPLPVGRDSFEEMPHHFTAPNGIPMGTLENDRSQDAQVGTMPHLLRTLVPYQTGSGWHGASGPQKGVIIVPANFEPKEGTKLTEQLLIGKYVGGGKQGGIYSLHRPNGHPSNSVLKVMYKQSLANFAGMADVEREWEVGRRLNFLAEADGSLPGFMGVGAAIKTDKGVCRGMVLQRLHGRNVDKVVHPATFIDIDYIHDMLLSVFVALDKAQGALGFHHQDFRLENIMEMLPEGSTPTSPQGSRPSRGNSSRSAHSDSGALSEDSSVDEIDPRQRFKIIDYGLGVFDENYAAGPDLVISEDIETMPAMERQPSHAPAFGCMPSFPFPTLSSSQVQGLPKFSLIERMYRFYWRRKGDVYHLLFNLGEWLDGRVWLKKDRLDVQRLLDLIHHVTGAKLQAYFVEANEAGLPRMGGCGFLKQNGRVLHFARRWSVRLQTWTHPNNPGLTAAEALTSNFFTKRTSCRMVVEKQRTFEKRS</sequence>
<feature type="compositionally biased region" description="Basic and acidic residues" evidence="1">
    <location>
        <begin position="199"/>
        <end position="208"/>
    </location>
</feature>
<dbReference type="InterPro" id="IPR011009">
    <property type="entry name" value="Kinase-like_dom_sf"/>
</dbReference>
<feature type="compositionally biased region" description="Low complexity" evidence="1">
    <location>
        <begin position="908"/>
        <end position="922"/>
    </location>
</feature>
<proteinExistence type="predicted"/>
<protein>
    <recommendedName>
        <fullName evidence="4">Protein kinase domain-containing protein</fullName>
    </recommendedName>
</protein>
<name>A0AAW1QMC7_9CHLO</name>
<feature type="compositionally biased region" description="Polar residues" evidence="1">
    <location>
        <begin position="514"/>
        <end position="531"/>
    </location>
</feature>
<feature type="compositionally biased region" description="Polar residues" evidence="1">
    <location>
        <begin position="616"/>
        <end position="630"/>
    </location>
</feature>
<organism evidence="2 3">
    <name type="scientific">Apatococcus lobatus</name>
    <dbReference type="NCBI Taxonomy" id="904363"/>
    <lineage>
        <taxon>Eukaryota</taxon>
        <taxon>Viridiplantae</taxon>
        <taxon>Chlorophyta</taxon>
        <taxon>core chlorophytes</taxon>
        <taxon>Trebouxiophyceae</taxon>
        <taxon>Chlorellales</taxon>
        <taxon>Chlorellaceae</taxon>
        <taxon>Apatococcus</taxon>
    </lineage>
</organism>
<feature type="compositionally biased region" description="Low complexity" evidence="1">
    <location>
        <begin position="385"/>
        <end position="409"/>
    </location>
</feature>
<feature type="compositionally biased region" description="Polar residues" evidence="1">
    <location>
        <begin position="256"/>
        <end position="266"/>
    </location>
</feature>
<keyword evidence="3" id="KW-1185">Reference proteome</keyword>
<dbReference type="SUPFAM" id="SSF56112">
    <property type="entry name" value="Protein kinase-like (PK-like)"/>
    <property type="match status" value="1"/>
</dbReference>
<feature type="compositionally biased region" description="Polar residues" evidence="1">
    <location>
        <begin position="330"/>
        <end position="339"/>
    </location>
</feature>
<feature type="compositionally biased region" description="Polar residues" evidence="1">
    <location>
        <begin position="80"/>
        <end position="98"/>
    </location>
</feature>
<accession>A0AAW1QMC7</accession>
<reference evidence="2 3" key="1">
    <citation type="journal article" date="2024" name="Nat. Commun.">
        <title>Phylogenomics reveals the evolutionary origins of lichenization in chlorophyte algae.</title>
        <authorList>
            <person name="Puginier C."/>
            <person name="Libourel C."/>
            <person name="Otte J."/>
            <person name="Skaloud P."/>
            <person name="Haon M."/>
            <person name="Grisel S."/>
            <person name="Petersen M."/>
            <person name="Berrin J.G."/>
            <person name="Delaux P.M."/>
            <person name="Dal Grande F."/>
            <person name="Keller J."/>
        </authorList>
    </citation>
    <scope>NUCLEOTIDE SEQUENCE [LARGE SCALE GENOMIC DNA]</scope>
    <source>
        <strain evidence="2 3">SAG 2145</strain>
    </source>
</reference>
<feature type="compositionally biased region" description="Polar residues" evidence="1">
    <location>
        <begin position="122"/>
        <end position="141"/>
    </location>
</feature>
<feature type="compositionally biased region" description="Low complexity" evidence="1">
    <location>
        <begin position="152"/>
        <end position="174"/>
    </location>
</feature>
<evidence type="ECO:0000313" key="2">
    <source>
        <dbReference type="EMBL" id="KAK9822580.1"/>
    </source>
</evidence>
<evidence type="ECO:0008006" key="4">
    <source>
        <dbReference type="Google" id="ProtNLM"/>
    </source>
</evidence>
<gene>
    <name evidence="2" type="ORF">WJX74_006685</name>
</gene>
<feature type="compositionally biased region" description="Low complexity" evidence="1">
    <location>
        <begin position="227"/>
        <end position="244"/>
    </location>
</feature>
<feature type="region of interest" description="Disordered" evidence="1">
    <location>
        <begin position="76"/>
        <end position="663"/>
    </location>
</feature>
<feature type="compositionally biased region" description="Low complexity" evidence="1">
    <location>
        <begin position="356"/>
        <end position="375"/>
    </location>
</feature>
<evidence type="ECO:0000313" key="3">
    <source>
        <dbReference type="Proteomes" id="UP001438707"/>
    </source>
</evidence>
<feature type="compositionally biased region" description="Polar residues" evidence="1">
    <location>
        <begin position="488"/>
        <end position="508"/>
    </location>
</feature>
<dbReference type="EMBL" id="JALJOS010000031">
    <property type="protein sequence ID" value="KAK9822580.1"/>
    <property type="molecule type" value="Genomic_DNA"/>
</dbReference>
<dbReference type="Proteomes" id="UP001438707">
    <property type="component" value="Unassembled WGS sequence"/>
</dbReference>
<evidence type="ECO:0000256" key="1">
    <source>
        <dbReference type="SAM" id="MobiDB-lite"/>
    </source>
</evidence>
<feature type="region of interest" description="Disordered" evidence="1">
    <location>
        <begin position="900"/>
        <end position="937"/>
    </location>
</feature>